<organism evidence="1 2">
    <name type="scientific">Catenulispora yoronensis</name>
    <dbReference type="NCBI Taxonomy" id="450799"/>
    <lineage>
        <taxon>Bacteria</taxon>
        <taxon>Bacillati</taxon>
        <taxon>Actinomycetota</taxon>
        <taxon>Actinomycetes</taxon>
        <taxon>Catenulisporales</taxon>
        <taxon>Catenulisporaceae</taxon>
        <taxon>Catenulispora</taxon>
    </lineage>
</organism>
<protein>
    <submittedName>
        <fullName evidence="1">Asparaginase</fullName>
    </submittedName>
</protein>
<comment type="caution">
    <text evidence="1">The sequence shown here is derived from an EMBL/GenBank/DDBJ whole genome shotgun (WGS) entry which is preliminary data.</text>
</comment>
<dbReference type="PANTHER" id="PTHR42110">
    <property type="entry name" value="L-ASPARAGINASE, PUTATIVE (AFU_ORTHOLOGUE AFUA_3G11890)-RELATED"/>
    <property type="match status" value="1"/>
</dbReference>
<accession>A0ABN2TLP1</accession>
<reference evidence="1 2" key="1">
    <citation type="journal article" date="2019" name="Int. J. Syst. Evol. Microbiol.">
        <title>The Global Catalogue of Microorganisms (GCM) 10K type strain sequencing project: providing services to taxonomists for standard genome sequencing and annotation.</title>
        <authorList>
            <consortium name="The Broad Institute Genomics Platform"/>
            <consortium name="The Broad Institute Genome Sequencing Center for Infectious Disease"/>
            <person name="Wu L."/>
            <person name="Ma J."/>
        </authorList>
    </citation>
    <scope>NUCLEOTIDE SEQUENCE [LARGE SCALE GENOMIC DNA]</scope>
    <source>
        <strain evidence="1 2">JCM 16014</strain>
    </source>
</reference>
<evidence type="ECO:0000313" key="1">
    <source>
        <dbReference type="EMBL" id="GAA2012606.1"/>
    </source>
</evidence>
<evidence type="ECO:0000313" key="2">
    <source>
        <dbReference type="Proteomes" id="UP001500751"/>
    </source>
</evidence>
<sequence>MTAQGVVPLAEIVRSGFTEGWHDGRLVALAADGSVAFEYGDAAEVMLPRSSNKPMQAVAMLEQGLDLNGELLALAAASHAGEPFHLEGVRKILAGAGLAEDDLACPPDWPLAEAAKLAMVRAGGGKQRITMNCSGKHAAMLATCVHNGWPTAGYLDPAHPLQRATRDTVARLAGEPVRYDAVDGCGAPLHGISLIGLARAFRAAVLAVPSSPERRVADAMRAHPDYVSGTDRLDTDLMAGVPGLLAKGGAEGVQAVALPDGRAVALKVGDGDHERRAVGPVLVAALRRLGVEAPVLARFAESPLLGGGLPVGAVRSAI</sequence>
<dbReference type="Pfam" id="PF06089">
    <property type="entry name" value="Asparaginase_II"/>
    <property type="match status" value="1"/>
</dbReference>
<proteinExistence type="predicted"/>
<dbReference type="Proteomes" id="UP001500751">
    <property type="component" value="Unassembled WGS sequence"/>
</dbReference>
<keyword evidence="2" id="KW-1185">Reference proteome</keyword>
<dbReference type="RefSeq" id="WP_344663698.1">
    <property type="nucleotide sequence ID" value="NZ_BAAAQN010000002.1"/>
</dbReference>
<dbReference type="InterPro" id="IPR010349">
    <property type="entry name" value="Asparaginase_II"/>
</dbReference>
<gene>
    <name evidence="1" type="ORF">GCM10009839_03810</name>
</gene>
<name>A0ABN2TLP1_9ACTN</name>
<dbReference type="EMBL" id="BAAAQN010000002">
    <property type="protein sequence ID" value="GAA2012606.1"/>
    <property type="molecule type" value="Genomic_DNA"/>
</dbReference>
<dbReference type="PANTHER" id="PTHR42110:SF1">
    <property type="entry name" value="L-ASPARAGINASE, PUTATIVE (AFU_ORTHOLOGUE AFUA_3G11890)-RELATED"/>
    <property type="match status" value="1"/>
</dbReference>